<dbReference type="AlphaFoldDB" id="A0AAV2HH06"/>
<feature type="domain" description="TNFR-Cys" evidence="4">
    <location>
        <begin position="111"/>
        <end position="159"/>
    </location>
</feature>
<sequence>MMQPRIKPLLALLVLTSLYHPGQPDGCDPDIPSRSLPKNYMAAFKTDKRPETCSRGQYLNGSECKPCGHGTFMTSQMAQENTHAHCLPCNEPGMYEITTEPCTTTRDAKIMCEDGYYRVKVPGKPCQSECRRCDVCGLGINMFKNYEGRECSGDQNTICCHEEHMVVVDGDCKNRPTTPPPTSTTPTSTSTTISEYQSVFSDEIKVGFLRSSGETLHHSGYIPLVLTVCVVVVLAKHGSIFS</sequence>
<evidence type="ECO:0000256" key="2">
    <source>
        <dbReference type="SAM" id="MobiDB-lite"/>
    </source>
</evidence>
<dbReference type="PROSITE" id="PS50050">
    <property type="entry name" value="TNFR_NGFR_2"/>
    <property type="match status" value="1"/>
</dbReference>
<gene>
    <name evidence="5" type="ORF">GSLYS_00007245001</name>
</gene>
<evidence type="ECO:0000313" key="6">
    <source>
        <dbReference type="Proteomes" id="UP001497497"/>
    </source>
</evidence>
<keyword evidence="3" id="KW-0732">Signal</keyword>
<protein>
    <recommendedName>
        <fullName evidence="4">TNFR-Cys domain-containing protein</fullName>
    </recommendedName>
</protein>
<proteinExistence type="predicted"/>
<keyword evidence="6" id="KW-1185">Reference proteome</keyword>
<accession>A0AAV2HH06</accession>
<name>A0AAV2HH06_LYMST</name>
<organism evidence="5 6">
    <name type="scientific">Lymnaea stagnalis</name>
    <name type="common">Great pond snail</name>
    <name type="synonym">Helix stagnalis</name>
    <dbReference type="NCBI Taxonomy" id="6523"/>
    <lineage>
        <taxon>Eukaryota</taxon>
        <taxon>Metazoa</taxon>
        <taxon>Spiralia</taxon>
        <taxon>Lophotrochozoa</taxon>
        <taxon>Mollusca</taxon>
        <taxon>Gastropoda</taxon>
        <taxon>Heterobranchia</taxon>
        <taxon>Euthyneura</taxon>
        <taxon>Panpulmonata</taxon>
        <taxon>Hygrophila</taxon>
        <taxon>Lymnaeoidea</taxon>
        <taxon>Lymnaeidae</taxon>
        <taxon>Lymnaea</taxon>
    </lineage>
</organism>
<dbReference type="Gene3D" id="2.10.50.10">
    <property type="entry name" value="Tumor Necrosis Factor Receptor, subunit A, domain 2"/>
    <property type="match status" value="1"/>
</dbReference>
<reference evidence="5 6" key="1">
    <citation type="submission" date="2024-04" db="EMBL/GenBank/DDBJ databases">
        <authorList>
            <consortium name="Genoscope - CEA"/>
            <person name="William W."/>
        </authorList>
    </citation>
    <scope>NUCLEOTIDE SEQUENCE [LARGE SCALE GENOMIC DNA]</scope>
</reference>
<feature type="signal peptide" evidence="3">
    <location>
        <begin position="1"/>
        <end position="24"/>
    </location>
</feature>
<feature type="repeat" description="TNFR-Cys" evidence="1">
    <location>
        <begin position="111"/>
        <end position="159"/>
    </location>
</feature>
<dbReference type="Proteomes" id="UP001497497">
    <property type="component" value="Unassembled WGS sequence"/>
</dbReference>
<comment type="caution">
    <text evidence="5">The sequence shown here is derived from an EMBL/GenBank/DDBJ whole genome shotgun (WGS) entry which is preliminary data.</text>
</comment>
<evidence type="ECO:0000256" key="3">
    <source>
        <dbReference type="SAM" id="SignalP"/>
    </source>
</evidence>
<dbReference type="InterPro" id="IPR001368">
    <property type="entry name" value="TNFR/NGFR_Cys_rich_reg"/>
</dbReference>
<evidence type="ECO:0000259" key="4">
    <source>
        <dbReference type="PROSITE" id="PS50050"/>
    </source>
</evidence>
<comment type="caution">
    <text evidence="1">Lacks conserved residue(s) required for the propagation of feature annotation.</text>
</comment>
<evidence type="ECO:0000313" key="5">
    <source>
        <dbReference type="EMBL" id="CAL1533227.1"/>
    </source>
</evidence>
<feature type="chain" id="PRO_5043673975" description="TNFR-Cys domain-containing protein" evidence="3">
    <location>
        <begin position="25"/>
        <end position="242"/>
    </location>
</feature>
<evidence type="ECO:0000256" key="1">
    <source>
        <dbReference type="PROSITE-ProRule" id="PRU00206"/>
    </source>
</evidence>
<feature type="region of interest" description="Disordered" evidence="2">
    <location>
        <begin position="171"/>
        <end position="190"/>
    </location>
</feature>
<dbReference type="EMBL" id="CAXITT010000138">
    <property type="protein sequence ID" value="CAL1533227.1"/>
    <property type="molecule type" value="Genomic_DNA"/>
</dbReference>